<evidence type="ECO:0000313" key="3">
    <source>
        <dbReference type="EMBL" id="TMQ55944.1"/>
    </source>
</evidence>
<accession>A0A538SXH1</accession>
<dbReference type="InterPro" id="IPR020053">
    <property type="entry name" value="Ribosome-bd_factorA_CS"/>
</dbReference>
<evidence type="ECO:0000256" key="1">
    <source>
        <dbReference type="ARBA" id="ARBA00022517"/>
    </source>
</evidence>
<dbReference type="EMBL" id="VBOU01000010">
    <property type="protein sequence ID" value="TMQ55944.1"/>
    <property type="molecule type" value="Genomic_DNA"/>
</dbReference>
<dbReference type="GO" id="GO:0043024">
    <property type="term" value="F:ribosomal small subunit binding"/>
    <property type="evidence" value="ECO:0007669"/>
    <property type="project" value="TreeGrafter"/>
</dbReference>
<comment type="subcellular location">
    <subcellularLocation>
        <location evidence="2">Cytoplasm</location>
    </subcellularLocation>
</comment>
<comment type="similarity">
    <text evidence="2">Belongs to the RbfA family.</text>
</comment>
<dbReference type="Pfam" id="PF02033">
    <property type="entry name" value="RBFA"/>
    <property type="match status" value="1"/>
</dbReference>
<protein>
    <recommendedName>
        <fullName evidence="2">Ribosome-binding factor A</fullName>
    </recommendedName>
</protein>
<dbReference type="Proteomes" id="UP000319829">
    <property type="component" value="Unassembled WGS sequence"/>
</dbReference>
<comment type="function">
    <text evidence="2">One of several proteins that assist in the late maturation steps of the functional core of the 30S ribosomal subunit. Associates with free 30S ribosomal subunits (but not with 30S subunits that are part of 70S ribosomes or polysomes). Required for efficient processing of 16S rRNA. May interact with the 5'-terminal helix region of 16S rRNA.</text>
</comment>
<dbReference type="SUPFAM" id="SSF89919">
    <property type="entry name" value="Ribosome-binding factor A, RbfA"/>
    <property type="match status" value="1"/>
</dbReference>
<name>A0A538SXH1_UNCEI</name>
<organism evidence="3 4">
    <name type="scientific">Eiseniibacteriota bacterium</name>
    <dbReference type="NCBI Taxonomy" id="2212470"/>
    <lineage>
        <taxon>Bacteria</taxon>
        <taxon>Candidatus Eiseniibacteriota</taxon>
    </lineage>
</organism>
<evidence type="ECO:0000313" key="4">
    <source>
        <dbReference type="Proteomes" id="UP000319829"/>
    </source>
</evidence>
<gene>
    <name evidence="2 3" type="primary">rbfA</name>
    <name evidence="3" type="ORF">E6K74_01600</name>
</gene>
<dbReference type="Gene3D" id="3.30.300.20">
    <property type="match status" value="1"/>
</dbReference>
<comment type="subunit">
    <text evidence="2">Monomer. Binds 30S ribosomal subunits, but not 50S ribosomal subunits or 70S ribosomes.</text>
</comment>
<evidence type="ECO:0000256" key="2">
    <source>
        <dbReference type="HAMAP-Rule" id="MF_00003"/>
    </source>
</evidence>
<reference evidence="3 4" key="1">
    <citation type="journal article" date="2019" name="Nat. Microbiol.">
        <title>Mediterranean grassland soil C-N compound turnover is dependent on rainfall and depth, and is mediated by genomically divergent microorganisms.</title>
        <authorList>
            <person name="Diamond S."/>
            <person name="Andeer P.F."/>
            <person name="Li Z."/>
            <person name="Crits-Christoph A."/>
            <person name="Burstein D."/>
            <person name="Anantharaman K."/>
            <person name="Lane K.R."/>
            <person name="Thomas B.C."/>
            <person name="Pan C."/>
            <person name="Northen T.R."/>
            <person name="Banfield J.F."/>
        </authorList>
    </citation>
    <scope>NUCLEOTIDE SEQUENCE [LARGE SCALE GENOMIC DNA]</scope>
    <source>
        <strain evidence="3">WS_4</strain>
    </source>
</reference>
<dbReference type="PROSITE" id="PS01319">
    <property type="entry name" value="RBFA"/>
    <property type="match status" value="1"/>
</dbReference>
<proteinExistence type="inferred from homology"/>
<dbReference type="InterPro" id="IPR000238">
    <property type="entry name" value="RbfA"/>
</dbReference>
<comment type="caution">
    <text evidence="3">The sequence shown here is derived from an EMBL/GenBank/DDBJ whole genome shotgun (WGS) entry which is preliminary data.</text>
</comment>
<keyword evidence="2" id="KW-0963">Cytoplasm</keyword>
<dbReference type="GO" id="GO:0005829">
    <property type="term" value="C:cytosol"/>
    <property type="evidence" value="ECO:0007669"/>
    <property type="project" value="TreeGrafter"/>
</dbReference>
<dbReference type="NCBIfam" id="TIGR00082">
    <property type="entry name" value="rbfA"/>
    <property type="match status" value="1"/>
</dbReference>
<dbReference type="PANTHER" id="PTHR33515:SF1">
    <property type="entry name" value="RIBOSOME-BINDING FACTOR A, CHLOROPLASTIC-RELATED"/>
    <property type="match status" value="1"/>
</dbReference>
<dbReference type="HAMAP" id="MF_00003">
    <property type="entry name" value="RbfA"/>
    <property type="match status" value="1"/>
</dbReference>
<sequence length="121" mass="13869">MPSRKQSPRTRRVADRIQVELAEILSTKTEDPRLRVLSVTGAEVTRDLSLARIWVAGRLPQDVEPAVLQALTRATPYFRSLLAPRLGLRIVPELHFEIDRSIERGARIDELLREIQEPHDE</sequence>
<dbReference type="PANTHER" id="PTHR33515">
    <property type="entry name" value="RIBOSOME-BINDING FACTOR A, CHLOROPLASTIC-RELATED"/>
    <property type="match status" value="1"/>
</dbReference>
<dbReference type="GO" id="GO:0030490">
    <property type="term" value="P:maturation of SSU-rRNA"/>
    <property type="evidence" value="ECO:0007669"/>
    <property type="project" value="UniProtKB-UniRule"/>
</dbReference>
<dbReference type="InterPro" id="IPR015946">
    <property type="entry name" value="KH_dom-like_a/b"/>
</dbReference>
<dbReference type="AlphaFoldDB" id="A0A538SXH1"/>
<dbReference type="InterPro" id="IPR023799">
    <property type="entry name" value="RbfA_dom_sf"/>
</dbReference>
<keyword evidence="1 2" id="KW-0690">Ribosome biogenesis</keyword>